<evidence type="ECO:0000313" key="1">
    <source>
        <dbReference type="EMBL" id="MCY0149910.1"/>
    </source>
</evidence>
<organism evidence="1 2">
    <name type="scientific">Hoeflea algicola</name>
    <dbReference type="NCBI Taxonomy" id="2983763"/>
    <lineage>
        <taxon>Bacteria</taxon>
        <taxon>Pseudomonadati</taxon>
        <taxon>Pseudomonadota</taxon>
        <taxon>Alphaproteobacteria</taxon>
        <taxon>Hyphomicrobiales</taxon>
        <taxon>Rhizobiaceae</taxon>
        <taxon>Hoeflea</taxon>
    </lineage>
</organism>
<name>A0ABT3ZDM9_9HYPH</name>
<evidence type="ECO:0000313" key="2">
    <source>
        <dbReference type="Proteomes" id="UP001073227"/>
    </source>
</evidence>
<dbReference type="Proteomes" id="UP001073227">
    <property type="component" value="Unassembled WGS sequence"/>
</dbReference>
<reference evidence="1" key="1">
    <citation type="submission" date="2022-10" db="EMBL/GenBank/DDBJ databases">
        <title>Hoeflea sp. G2-23, isolated from marine algae.</title>
        <authorList>
            <person name="Kristyanto S."/>
            <person name="Kim J.M."/>
            <person name="Jeon C.O."/>
        </authorList>
    </citation>
    <scope>NUCLEOTIDE SEQUENCE</scope>
    <source>
        <strain evidence="1">G2-23</strain>
    </source>
</reference>
<gene>
    <name evidence="1" type="ORF">OEG84_19945</name>
</gene>
<proteinExistence type="predicted"/>
<accession>A0ABT3ZDM9</accession>
<comment type="caution">
    <text evidence="1">The sequence shown here is derived from an EMBL/GenBank/DDBJ whole genome shotgun (WGS) entry which is preliminary data.</text>
</comment>
<dbReference type="RefSeq" id="WP_267655353.1">
    <property type="nucleotide sequence ID" value="NZ_JAOVZR010000001.1"/>
</dbReference>
<keyword evidence="2" id="KW-1185">Reference proteome</keyword>
<dbReference type="EMBL" id="JAOVZR010000001">
    <property type="protein sequence ID" value="MCY0149910.1"/>
    <property type="molecule type" value="Genomic_DNA"/>
</dbReference>
<protein>
    <submittedName>
        <fullName evidence="1">Uncharacterized protein</fullName>
    </submittedName>
</protein>
<sequence>MKKNPYSTEREKIVADAICTVASELRLIDVADLVSMLRFERHGDLSDLVASAAEMFFLPGTIKLGIGGDYYLDWSGHPRVVLDLEIRPKGVTIYARLTLERDCGGVEINHIAFDDPADTPHDNTMLLEHSLRAAAFRPFIPAIQVARPAA</sequence>